<dbReference type="AlphaFoldDB" id="A0A6D2J128"/>
<name>A0A6D2J128_9BRAS</name>
<dbReference type="PANTHER" id="PTHR11017">
    <property type="entry name" value="LEUCINE-RICH REPEAT-CONTAINING PROTEIN"/>
    <property type="match status" value="1"/>
</dbReference>
<dbReference type="PRINTS" id="PR00364">
    <property type="entry name" value="DISEASERSIST"/>
</dbReference>
<evidence type="ECO:0000256" key="2">
    <source>
        <dbReference type="ARBA" id="ARBA00022801"/>
    </source>
</evidence>
<proteinExistence type="predicted"/>
<evidence type="ECO:0000313" key="4">
    <source>
        <dbReference type="EMBL" id="CAA7031062.1"/>
    </source>
</evidence>
<keyword evidence="1" id="KW-0677">Repeat</keyword>
<dbReference type="SUPFAM" id="SSF52540">
    <property type="entry name" value="P-loop containing nucleoside triphosphate hydrolases"/>
    <property type="match status" value="1"/>
</dbReference>
<evidence type="ECO:0000256" key="1">
    <source>
        <dbReference type="ARBA" id="ARBA00022737"/>
    </source>
</evidence>
<dbReference type="GO" id="GO:0043531">
    <property type="term" value="F:ADP binding"/>
    <property type="evidence" value="ECO:0007669"/>
    <property type="project" value="InterPro"/>
</dbReference>
<keyword evidence="5" id="KW-1185">Reference proteome</keyword>
<dbReference type="Pfam" id="PF00931">
    <property type="entry name" value="NB-ARC"/>
    <property type="match status" value="1"/>
</dbReference>
<comment type="caution">
    <text evidence="4">The sequence shown here is derived from an EMBL/GenBank/DDBJ whole genome shotgun (WGS) entry which is preliminary data.</text>
</comment>
<reference evidence="4" key="1">
    <citation type="submission" date="2020-01" db="EMBL/GenBank/DDBJ databases">
        <authorList>
            <person name="Mishra B."/>
        </authorList>
    </citation>
    <scope>NUCLEOTIDE SEQUENCE [LARGE SCALE GENOMIC DNA]</scope>
</reference>
<dbReference type="InterPro" id="IPR002182">
    <property type="entry name" value="NB-ARC"/>
</dbReference>
<dbReference type="GO" id="GO:0016787">
    <property type="term" value="F:hydrolase activity"/>
    <property type="evidence" value="ECO:0007669"/>
    <property type="project" value="UniProtKB-KW"/>
</dbReference>
<evidence type="ECO:0000259" key="3">
    <source>
        <dbReference type="Pfam" id="PF00931"/>
    </source>
</evidence>
<protein>
    <recommendedName>
        <fullName evidence="3">NB-ARC domain-containing protein</fullName>
    </recommendedName>
</protein>
<dbReference type="InterPro" id="IPR044974">
    <property type="entry name" value="Disease_R_plants"/>
</dbReference>
<dbReference type="GO" id="GO:0006952">
    <property type="term" value="P:defense response"/>
    <property type="evidence" value="ECO:0007669"/>
    <property type="project" value="InterPro"/>
</dbReference>
<evidence type="ECO:0000313" key="5">
    <source>
        <dbReference type="Proteomes" id="UP000467841"/>
    </source>
</evidence>
<feature type="domain" description="NB-ARC" evidence="3">
    <location>
        <begin position="30"/>
        <end position="202"/>
    </location>
</feature>
<dbReference type="InterPro" id="IPR027417">
    <property type="entry name" value="P-loop_NTPase"/>
</dbReference>
<dbReference type="FunFam" id="3.40.50.300:FF:001002">
    <property type="entry name" value="Disease resistance protein (TIR-NBS-LRR class)"/>
    <property type="match status" value="1"/>
</dbReference>
<gene>
    <name evidence="4" type="ORF">MERR_LOCUS18297</name>
</gene>
<dbReference type="OrthoDB" id="1357022at2759"/>
<dbReference type="PANTHER" id="PTHR11017:SF366">
    <property type="entry name" value="ADP-RIBOSYL CYCLASE_CYCLIC ADP-RIBOSE HYDROLASE"/>
    <property type="match status" value="1"/>
</dbReference>
<sequence length="225" mass="26073">MIERIAIDVSNELIKSAPSNDFDGFVGMRAHMEKIRPLLLLGSNEVRMIGIWGPSGIGKSTIARVLYSQYSHQFQLTVFMENIKRRYPRPYYDEYTTKLQLQNDFMSQIINQKDMKIHHLGVVPDRLKDKRVLVVLDDVDHTVHLDAMAKESWWFGPGSRIIITTQDKRLLKAHRINHIYKVDFPSYSDAVEIFCIYAFGRSLHMMVLGHLLGKLQNLLGNSLWD</sequence>
<keyword evidence="2" id="KW-0378">Hydrolase</keyword>
<dbReference type="Proteomes" id="UP000467841">
    <property type="component" value="Unassembled WGS sequence"/>
</dbReference>
<dbReference type="Gene3D" id="3.40.50.300">
    <property type="entry name" value="P-loop containing nucleotide triphosphate hydrolases"/>
    <property type="match status" value="1"/>
</dbReference>
<organism evidence="4 5">
    <name type="scientific">Microthlaspi erraticum</name>
    <dbReference type="NCBI Taxonomy" id="1685480"/>
    <lineage>
        <taxon>Eukaryota</taxon>
        <taxon>Viridiplantae</taxon>
        <taxon>Streptophyta</taxon>
        <taxon>Embryophyta</taxon>
        <taxon>Tracheophyta</taxon>
        <taxon>Spermatophyta</taxon>
        <taxon>Magnoliopsida</taxon>
        <taxon>eudicotyledons</taxon>
        <taxon>Gunneridae</taxon>
        <taxon>Pentapetalae</taxon>
        <taxon>rosids</taxon>
        <taxon>malvids</taxon>
        <taxon>Brassicales</taxon>
        <taxon>Brassicaceae</taxon>
        <taxon>Coluteocarpeae</taxon>
        <taxon>Microthlaspi</taxon>
    </lineage>
</organism>
<accession>A0A6D2J128</accession>
<dbReference type="EMBL" id="CACVBM020001101">
    <property type="protein sequence ID" value="CAA7031062.1"/>
    <property type="molecule type" value="Genomic_DNA"/>
</dbReference>